<evidence type="ECO:0000313" key="3">
    <source>
        <dbReference type="Proteomes" id="UP000004095"/>
    </source>
</evidence>
<dbReference type="eggNOG" id="COG3291">
    <property type="taxonomic scope" value="Bacteria"/>
</dbReference>
<dbReference type="RefSeq" id="WP_002696785.1">
    <property type="nucleotide sequence ID" value="NZ_AAWS01000012.1"/>
</dbReference>
<gene>
    <name evidence="2" type="ORF">M23134_02357</name>
</gene>
<dbReference type="Gene3D" id="2.60.120.200">
    <property type="match status" value="1"/>
</dbReference>
<dbReference type="AlphaFoldDB" id="A1ZKD9"/>
<keyword evidence="2" id="KW-0430">Lectin</keyword>
<dbReference type="PANTHER" id="PTHR12223">
    <property type="entry name" value="VESICULAR MANNOSE-BINDING LECTIN"/>
    <property type="match status" value="1"/>
</dbReference>
<sequence length="249" mass="29071">MYPFFSSLIGLLLFTHQVFAQEFHTIEDAVKMENGCIMLTADKPYQRGIAYCKTKLDLSKYFEIEFDIYLGKKNDNGADGITFVIHNDTRGFRAIGTWGECMGYGRWNRGYYGGNYIAPSVAVEFDTYQNYRQNDPTCDHVAYLENGTNYHTKYWNNKDTRFNLEDGVLHNFRFRWEPTIQQVTVYLDNVVVHRGKRDLVKDIFKGNTKAIWGFTASTGNKHNLQFFCLRRWAQAPSNKNIKTSPTRRR</sequence>
<keyword evidence="3" id="KW-1185">Reference proteome</keyword>
<feature type="signal peptide" evidence="1">
    <location>
        <begin position="1"/>
        <end position="20"/>
    </location>
</feature>
<dbReference type="GO" id="GO:0005975">
    <property type="term" value="P:carbohydrate metabolic process"/>
    <property type="evidence" value="ECO:0007669"/>
    <property type="project" value="UniProtKB-ARBA"/>
</dbReference>
<reference evidence="2 3" key="1">
    <citation type="submission" date="2007-01" db="EMBL/GenBank/DDBJ databases">
        <authorList>
            <person name="Haygood M."/>
            <person name="Podell S."/>
            <person name="Anderson C."/>
            <person name="Hopkinson B."/>
            <person name="Roe K."/>
            <person name="Barbeau K."/>
            <person name="Gaasterland T."/>
            <person name="Ferriera S."/>
            <person name="Johnson J."/>
            <person name="Kravitz S."/>
            <person name="Beeson K."/>
            <person name="Sutton G."/>
            <person name="Rogers Y.-H."/>
            <person name="Friedman R."/>
            <person name="Frazier M."/>
            <person name="Venter J.C."/>
        </authorList>
    </citation>
    <scope>NUCLEOTIDE SEQUENCE [LARGE SCALE GENOMIC DNA]</scope>
    <source>
        <strain evidence="2 3">ATCC 23134</strain>
    </source>
</reference>
<dbReference type="Pfam" id="PF18483">
    <property type="entry name" value="Lectin_L-type_dom"/>
    <property type="match status" value="1"/>
</dbReference>
<dbReference type="Proteomes" id="UP000004095">
    <property type="component" value="Unassembled WGS sequence"/>
</dbReference>
<evidence type="ECO:0000313" key="2">
    <source>
        <dbReference type="EMBL" id="EAY29166.1"/>
    </source>
</evidence>
<dbReference type="EMBL" id="AAWS01000012">
    <property type="protein sequence ID" value="EAY29166.1"/>
    <property type="molecule type" value="Genomic_DNA"/>
</dbReference>
<dbReference type="InterPro" id="IPR051136">
    <property type="entry name" value="Intracellular_Lectin-GPT"/>
</dbReference>
<feature type="chain" id="PRO_5002641678" evidence="1">
    <location>
        <begin position="21"/>
        <end position="249"/>
    </location>
</feature>
<dbReference type="PANTHER" id="PTHR12223:SF19">
    <property type="entry name" value="LEGUME LECTIN DOMAIN-CONTAINING PROTEIN"/>
    <property type="match status" value="1"/>
</dbReference>
<evidence type="ECO:0000256" key="1">
    <source>
        <dbReference type="SAM" id="SignalP"/>
    </source>
</evidence>
<organism evidence="2 3">
    <name type="scientific">Microscilla marina ATCC 23134</name>
    <dbReference type="NCBI Taxonomy" id="313606"/>
    <lineage>
        <taxon>Bacteria</taxon>
        <taxon>Pseudomonadati</taxon>
        <taxon>Bacteroidota</taxon>
        <taxon>Cytophagia</taxon>
        <taxon>Cytophagales</taxon>
        <taxon>Microscillaceae</taxon>
        <taxon>Microscilla</taxon>
    </lineage>
</organism>
<accession>A1ZKD9</accession>
<comment type="caution">
    <text evidence="2">The sequence shown here is derived from an EMBL/GenBank/DDBJ whole genome shotgun (WGS) entry which is preliminary data.</text>
</comment>
<dbReference type="CDD" id="cd01951">
    <property type="entry name" value="lectin_L-type"/>
    <property type="match status" value="1"/>
</dbReference>
<name>A1ZKD9_MICM2</name>
<dbReference type="OrthoDB" id="1521709at2"/>
<keyword evidence="1" id="KW-0732">Signal</keyword>
<dbReference type="InterPro" id="IPR013320">
    <property type="entry name" value="ConA-like_dom_sf"/>
</dbReference>
<dbReference type="InterPro" id="IPR019825">
    <property type="entry name" value="Lectin_legB_Mn/Ca_BS"/>
</dbReference>
<dbReference type="PROSITE" id="PS00307">
    <property type="entry name" value="LECTIN_LEGUME_BETA"/>
    <property type="match status" value="1"/>
</dbReference>
<dbReference type="InterPro" id="IPR056573">
    <property type="entry name" value="Lectin_L-type_dom"/>
</dbReference>
<dbReference type="SUPFAM" id="SSF49899">
    <property type="entry name" value="Concanavalin A-like lectins/glucanases"/>
    <property type="match status" value="1"/>
</dbReference>
<protein>
    <submittedName>
        <fullName evidence="2">Legume lectins beta domain, putative</fullName>
    </submittedName>
</protein>
<proteinExistence type="predicted"/>
<dbReference type="GO" id="GO:0004553">
    <property type="term" value="F:hydrolase activity, hydrolyzing O-glycosyl compounds"/>
    <property type="evidence" value="ECO:0007669"/>
    <property type="project" value="UniProtKB-ARBA"/>
</dbReference>
<dbReference type="GO" id="GO:0030246">
    <property type="term" value="F:carbohydrate binding"/>
    <property type="evidence" value="ECO:0007669"/>
    <property type="project" value="UniProtKB-KW"/>
</dbReference>